<accession>G0EFL2</accession>
<dbReference type="Proteomes" id="UP000001037">
    <property type="component" value="Chromosome"/>
</dbReference>
<dbReference type="KEGG" id="pfm:Pyrfu_1173"/>
<name>G0EFL2_PYRF1</name>
<organism evidence="1 2">
    <name type="scientific">Pyrolobus fumarii (strain DSM 11204 / 1A)</name>
    <dbReference type="NCBI Taxonomy" id="694429"/>
    <lineage>
        <taxon>Archaea</taxon>
        <taxon>Thermoproteota</taxon>
        <taxon>Thermoprotei</taxon>
        <taxon>Desulfurococcales</taxon>
        <taxon>Pyrodictiaceae</taxon>
        <taxon>Pyrolobus</taxon>
    </lineage>
</organism>
<evidence type="ECO:0000313" key="1">
    <source>
        <dbReference type="EMBL" id="AEM39036.1"/>
    </source>
</evidence>
<proteinExistence type="predicted"/>
<gene>
    <name evidence="1" type="ordered locus">Pyrfu_1173</name>
</gene>
<keyword evidence="2" id="KW-1185">Reference proteome</keyword>
<dbReference type="AlphaFoldDB" id="G0EFL2"/>
<sequence length="60" mass="6506">MLVVSICKVKLGERHAYEVLVRLPTLKDKGGLTITTHRFLVDAVTGEVLEAAPVEASRSS</sequence>
<dbReference type="EMBL" id="CP002838">
    <property type="protein sequence ID" value="AEM39036.1"/>
    <property type="molecule type" value="Genomic_DNA"/>
</dbReference>
<protein>
    <submittedName>
        <fullName evidence="1">Uncharacterized protein</fullName>
    </submittedName>
</protein>
<dbReference type="HOGENOM" id="CLU_2930332_0_0_2"/>
<reference evidence="1 2" key="1">
    <citation type="journal article" date="2011" name="Stand. Genomic Sci.">
        <title>Complete genome sequence of the hyperthermophilic chemolithoautotroph Pyrolobus fumarii type strain (1A).</title>
        <authorList>
            <person name="Anderson I."/>
            <person name="Goker M."/>
            <person name="Nolan M."/>
            <person name="Lucas S."/>
            <person name="Hammon N."/>
            <person name="Deshpande S."/>
            <person name="Cheng J.F."/>
            <person name="Tapia R."/>
            <person name="Han C."/>
            <person name="Goodwin L."/>
            <person name="Pitluck S."/>
            <person name="Huntemann M."/>
            <person name="Liolios K."/>
            <person name="Ivanova N."/>
            <person name="Pagani I."/>
            <person name="Mavromatis K."/>
            <person name="Ovchinikova G."/>
            <person name="Pati A."/>
            <person name="Chen A."/>
            <person name="Palaniappan K."/>
            <person name="Land M."/>
            <person name="Hauser L."/>
            <person name="Brambilla E.M."/>
            <person name="Huber H."/>
            <person name="Yasawong M."/>
            <person name="Rohde M."/>
            <person name="Spring S."/>
            <person name="Abt B."/>
            <person name="Sikorski J."/>
            <person name="Wirth R."/>
            <person name="Detter J.C."/>
            <person name="Woyke T."/>
            <person name="Bristow J."/>
            <person name="Eisen J.A."/>
            <person name="Markowitz V."/>
            <person name="Hugenholtz P."/>
            <person name="Kyrpides N.C."/>
            <person name="Klenk H.P."/>
            <person name="Lapidus A."/>
        </authorList>
    </citation>
    <scope>NUCLEOTIDE SEQUENCE [LARGE SCALE GENOMIC DNA]</scope>
    <source>
        <strain evidence="2">DSM 11204 / 1A</strain>
    </source>
</reference>
<evidence type="ECO:0000313" key="2">
    <source>
        <dbReference type="Proteomes" id="UP000001037"/>
    </source>
</evidence>
<dbReference type="STRING" id="694429.Pyrfu_1173"/>
<dbReference type="InParanoid" id="G0EFL2"/>